<dbReference type="EMBL" id="CP078145">
    <property type="protein sequence ID" value="QXN93327.1"/>
    <property type="molecule type" value="Genomic_DNA"/>
</dbReference>
<organism evidence="2 3">
    <name type="scientific">Nocardia iowensis</name>
    <dbReference type="NCBI Taxonomy" id="204891"/>
    <lineage>
        <taxon>Bacteria</taxon>
        <taxon>Bacillati</taxon>
        <taxon>Actinomycetota</taxon>
        <taxon>Actinomycetes</taxon>
        <taxon>Mycobacteriales</taxon>
        <taxon>Nocardiaceae</taxon>
        <taxon>Nocardia</taxon>
    </lineage>
</organism>
<accession>A0ABX8RWH9</accession>
<evidence type="ECO:0000256" key="1">
    <source>
        <dbReference type="SAM" id="SignalP"/>
    </source>
</evidence>
<dbReference type="Proteomes" id="UP000694257">
    <property type="component" value="Chromosome"/>
</dbReference>
<keyword evidence="1" id="KW-0732">Signal</keyword>
<keyword evidence="3" id="KW-1185">Reference proteome</keyword>
<proteinExistence type="predicted"/>
<evidence type="ECO:0000313" key="3">
    <source>
        <dbReference type="Proteomes" id="UP000694257"/>
    </source>
</evidence>
<protein>
    <recommendedName>
        <fullName evidence="4">Protein activator</fullName>
    </recommendedName>
</protein>
<reference evidence="2 3" key="1">
    <citation type="submission" date="2021-07" db="EMBL/GenBank/DDBJ databases">
        <title>Whole Genome Sequence of Nocardia Iowensis.</title>
        <authorList>
            <person name="Lamm A."/>
            <person name="Collins-Fairclough A.M."/>
            <person name="Bunk B."/>
            <person name="Sproer C."/>
        </authorList>
    </citation>
    <scope>NUCLEOTIDE SEQUENCE [LARGE SCALE GENOMIC DNA]</scope>
    <source>
        <strain evidence="2 3">NRRL 5646</strain>
    </source>
</reference>
<dbReference type="RefSeq" id="WP_218475256.1">
    <property type="nucleotide sequence ID" value="NZ_BAABJN010000001.1"/>
</dbReference>
<sequence length="179" mass="17885">MARRRIRAMTMIAAAAPLAAALVALPAAPAQAAQGDLTCSATFNLTLDPPLRAGAAASVAISGNLDNCTSPNGRYTSIRSGTLTGTGSATATAGGFNPCRLLVSANGNGTIDWSAGSDSTFAWRITPDPITGMSFSANVTGGQLNGDTITVVPRSAQPNQGCATNGLSTLAVTAQVAFN</sequence>
<name>A0ABX8RWH9_NOCIO</name>
<evidence type="ECO:0008006" key="4">
    <source>
        <dbReference type="Google" id="ProtNLM"/>
    </source>
</evidence>
<feature type="signal peptide" evidence="1">
    <location>
        <begin position="1"/>
        <end position="32"/>
    </location>
</feature>
<evidence type="ECO:0000313" key="2">
    <source>
        <dbReference type="EMBL" id="QXN93327.1"/>
    </source>
</evidence>
<feature type="chain" id="PRO_5045384310" description="Protein activator" evidence="1">
    <location>
        <begin position="33"/>
        <end position="179"/>
    </location>
</feature>
<gene>
    <name evidence="2" type="ORF">KV110_09680</name>
</gene>